<keyword evidence="2" id="KW-1185">Reference proteome</keyword>
<sequence length="153" mass="18099">MKDNRYCKHMNWNHYKKDTCDKQEDKYYCEVEKKCYHVVEKHDHKEKSCCRKHEDWKHNHCTCEEKSCWKDDRDEHKDDHHHCEGCICHLLRRFELGTTVDVYLSSGGSFLGVIFLKLDTCNCCAYFVEAGAAHAPIIVDCKKIDALRRIATV</sequence>
<dbReference type="AlphaFoldDB" id="A0A2S5CZC1"/>
<accession>A0A2S5CZC1</accession>
<evidence type="ECO:0000313" key="1">
    <source>
        <dbReference type="EMBL" id="POZ56146.1"/>
    </source>
</evidence>
<protein>
    <submittedName>
        <fullName evidence="1">Uncharacterized protein</fullName>
    </submittedName>
</protein>
<dbReference type="EMBL" id="PGLV01000001">
    <property type="protein sequence ID" value="POZ56146.1"/>
    <property type="molecule type" value="Genomic_DNA"/>
</dbReference>
<evidence type="ECO:0000313" key="2">
    <source>
        <dbReference type="Proteomes" id="UP000237319"/>
    </source>
</evidence>
<dbReference type="Proteomes" id="UP000237319">
    <property type="component" value="Unassembled WGS sequence"/>
</dbReference>
<organism evidence="1 2">
    <name type="scientific">Lysinibacillus sphaericus</name>
    <name type="common">Bacillus sphaericus</name>
    <dbReference type="NCBI Taxonomy" id="1421"/>
    <lineage>
        <taxon>Bacteria</taxon>
        <taxon>Bacillati</taxon>
        <taxon>Bacillota</taxon>
        <taxon>Bacilli</taxon>
        <taxon>Bacillales</taxon>
        <taxon>Bacillaceae</taxon>
        <taxon>Lysinibacillus</taxon>
    </lineage>
</organism>
<dbReference type="RefSeq" id="WP_069512218.1">
    <property type="nucleotide sequence ID" value="NZ_JOTQ01000033.1"/>
</dbReference>
<name>A0A2S5CZC1_LYSSH</name>
<comment type="caution">
    <text evidence="1">The sequence shown here is derived from an EMBL/GenBank/DDBJ whole genome shotgun (WGS) entry which is preliminary data.</text>
</comment>
<gene>
    <name evidence="1" type="ORF">LYSIN_00929</name>
</gene>
<reference evidence="1 2" key="1">
    <citation type="submission" date="2017-11" db="EMBL/GenBank/DDBJ databases">
        <title>Genome sequence of Lysinibacillus sphaericus, a lignin-degrading bacteria isolated from municipal solid waste soil.</title>
        <authorList>
            <person name="Persinoti G.F."/>
            <person name="Paixao D.A."/>
            <person name="Bugg T.D."/>
            <person name="Squina F.M."/>
        </authorList>
    </citation>
    <scope>NUCLEOTIDE SEQUENCE [LARGE SCALE GENOMIC DNA]</scope>
    <source>
        <strain evidence="1 2">A1</strain>
    </source>
</reference>
<proteinExistence type="predicted"/>